<feature type="compositionally biased region" description="Low complexity" evidence="1">
    <location>
        <begin position="140"/>
        <end position="157"/>
    </location>
</feature>
<dbReference type="AlphaFoldDB" id="A0A7D4BPF7"/>
<keyword evidence="4" id="KW-1185">Reference proteome</keyword>
<proteinExistence type="predicted"/>
<dbReference type="SUPFAM" id="SSF55729">
    <property type="entry name" value="Acyl-CoA N-acyltransferases (Nat)"/>
    <property type="match status" value="1"/>
</dbReference>
<accession>A0A7D4BPF7</accession>
<feature type="compositionally biased region" description="Basic and acidic residues" evidence="1">
    <location>
        <begin position="1"/>
        <end position="10"/>
    </location>
</feature>
<dbReference type="KEGG" id="hsai:HPS36_04935"/>
<feature type="domain" description="N-acetyltransferase" evidence="2">
    <location>
        <begin position="14"/>
        <end position="150"/>
    </location>
</feature>
<evidence type="ECO:0000313" key="3">
    <source>
        <dbReference type="EMBL" id="QKG92217.1"/>
    </source>
</evidence>
<dbReference type="GeneID" id="55594323"/>
<dbReference type="CDD" id="cd04301">
    <property type="entry name" value="NAT_SF"/>
    <property type="match status" value="1"/>
</dbReference>
<dbReference type="InterPro" id="IPR000182">
    <property type="entry name" value="GNAT_dom"/>
</dbReference>
<organism evidence="3 4">
    <name type="scientific">Halorubrum salinarum</name>
    <dbReference type="NCBI Taxonomy" id="2739057"/>
    <lineage>
        <taxon>Archaea</taxon>
        <taxon>Methanobacteriati</taxon>
        <taxon>Methanobacteriota</taxon>
        <taxon>Stenosarchaea group</taxon>
        <taxon>Halobacteria</taxon>
        <taxon>Halobacteriales</taxon>
        <taxon>Haloferacaceae</taxon>
        <taxon>Halorubrum</taxon>
    </lineage>
</organism>
<dbReference type="InterPro" id="IPR016181">
    <property type="entry name" value="Acyl_CoA_acyltransferase"/>
</dbReference>
<keyword evidence="3" id="KW-0808">Transferase</keyword>
<dbReference type="GO" id="GO:0016747">
    <property type="term" value="F:acyltransferase activity, transferring groups other than amino-acyl groups"/>
    <property type="evidence" value="ECO:0007669"/>
    <property type="project" value="InterPro"/>
</dbReference>
<feature type="region of interest" description="Disordered" evidence="1">
    <location>
        <begin position="140"/>
        <end position="170"/>
    </location>
</feature>
<dbReference type="Pfam" id="PF00583">
    <property type="entry name" value="Acetyltransf_1"/>
    <property type="match status" value="1"/>
</dbReference>
<reference evidence="3 4" key="1">
    <citation type="submission" date="2020-05" db="EMBL/GenBank/DDBJ databases">
        <title>Halorubrum RHB-C sp.nov., an extremely halophilic archaeon isolated from solar salt farm.</title>
        <authorList>
            <person name="Ho H."/>
            <person name="Danganan R.E."/>
            <person name="Dedeles G.R."/>
            <person name="Kim S.-G."/>
        </authorList>
    </citation>
    <scope>NUCLEOTIDE SEQUENCE [LARGE SCALE GENOMIC DNA]</scope>
    <source>
        <strain evidence="3 4">RHB-C</strain>
    </source>
</reference>
<gene>
    <name evidence="3" type="ORF">HPS36_04935</name>
</gene>
<protein>
    <submittedName>
        <fullName evidence="3">GNAT family N-acetyltransferase</fullName>
    </submittedName>
</protein>
<evidence type="ECO:0000259" key="2">
    <source>
        <dbReference type="PROSITE" id="PS51186"/>
    </source>
</evidence>
<dbReference type="RefSeq" id="WP_173228831.1">
    <property type="nucleotide sequence ID" value="NZ_CP053941.1"/>
</dbReference>
<sequence length="170" mass="17200">MTAEEARPDPPADVTVEPATPGDRLDVLRVLDAAMLSTDAATVDDRIDAGDALVARSARTGGVVGALVAVRPDPDRLHVDAVAVRRARRGEGIGAALVAAALDRGASDPAVAAVTATFDADLRGFYERLGFAVRPAGARGDAAEGAAGDDASGSSDRLAGRASVTGRERS</sequence>
<feature type="region of interest" description="Disordered" evidence="1">
    <location>
        <begin position="1"/>
        <end position="20"/>
    </location>
</feature>
<dbReference type="PROSITE" id="PS51186">
    <property type="entry name" value="GNAT"/>
    <property type="match status" value="1"/>
</dbReference>
<name>A0A7D4BPF7_9EURY</name>
<dbReference type="Gene3D" id="3.40.630.30">
    <property type="match status" value="1"/>
</dbReference>
<dbReference type="Proteomes" id="UP000505020">
    <property type="component" value="Chromosome"/>
</dbReference>
<evidence type="ECO:0000313" key="4">
    <source>
        <dbReference type="Proteomes" id="UP000505020"/>
    </source>
</evidence>
<evidence type="ECO:0000256" key="1">
    <source>
        <dbReference type="SAM" id="MobiDB-lite"/>
    </source>
</evidence>
<dbReference type="EMBL" id="CP053941">
    <property type="protein sequence ID" value="QKG92217.1"/>
    <property type="molecule type" value="Genomic_DNA"/>
</dbReference>